<feature type="active site" evidence="10">
    <location>
        <position position="75"/>
    </location>
</feature>
<comment type="subcellular location">
    <subcellularLocation>
        <location evidence="9">Cytoplasm</location>
    </subcellularLocation>
</comment>
<dbReference type="RefSeq" id="WP_147713972.1">
    <property type="nucleotide sequence ID" value="NZ_VKAD01000001.1"/>
</dbReference>
<dbReference type="PANTHER" id="PTHR31689">
    <property type="entry name" value="DIAMINOPIMELATE EPIMERASE, CHLOROPLASTIC"/>
    <property type="match status" value="1"/>
</dbReference>
<dbReference type="UniPathway" id="UPA00034">
    <property type="reaction ID" value="UER00025"/>
</dbReference>
<keyword evidence="12" id="KW-1185">Reference proteome</keyword>
<dbReference type="NCBIfam" id="TIGR00652">
    <property type="entry name" value="DapF"/>
    <property type="match status" value="1"/>
</dbReference>
<evidence type="ECO:0000256" key="9">
    <source>
        <dbReference type="HAMAP-Rule" id="MF_00197"/>
    </source>
</evidence>
<keyword evidence="6 9" id="KW-0457">Lysine biosynthesis</keyword>
<evidence type="ECO:0000256" key="7">
    <source>
        <dbReference type="ARBA" id="ARBA00023235"/>
    </source>
</evidence>
<dbReference type="OrthoDB" id="9805408at2"/>
<comment type="similarity">
    <text evidence="2 9">Belongs to the diaminopimelate epimerase family.</text>
</comment>
<feature type="binding site" evidence="9">
    <location>
        <position position="192"/>
    </location>
    <ligand>
        <name>substrate</name>
    </ligand>
</feature>
<evidence type="ECO:0000256" key="5">
    <source>
        <dbReference type="ARBA" id="ARBA00022605"/>
    </source>
</evidence>
<dbReference type="PROSITE" id="PS01326">
    <property type="entry name" value="DAP_EPIMERASE"/>
    <property type="match status" value="1"/>
</dbReference>
<keyword evidence="4 9" id="KW-0963">Cytoplasm</keyword>
<organism evidence="11 12">
    <name type="scientific">Reinekea thalattae</name>
    <dbReference type="NCBI Taxonomy" id="2593301"/>
    <lineage>
        <taxon>Bacteria</taxon>
        <taxon>Pseudomonadati</taxon>
        <taxon>Pseudomonadota</taxon>
        <taxon>Gammaproteobacteria</taxon>
        <taxon>Oceanospirillales</taxon>
        <taxon>Saccharospirillaceae</taxon>
        <taxon>Reinekea</taxon>
    </lineage>
</organism>
<sequence>MRLKFTKMHGLGNDFMVVDGVTQNVELQESLIEQWADRNFGIGFDQLLLVEPPSRPDRDFRYRIFNADGSEVENCGNGARCFARFVLDNKLIDSPLIRVETAGGDLELNVQPDGQVTVNMGRPRLRPEKIPFNATERANLYPLVVDGQTLQISAVSMGNPHSVLKVDSVAQAPVATLGPLIESHSDFPQRVNAGFMEIVDRNNIRLRVFERGVGETLACGTGACAAVVAGILNGWLDHKVAVELPGGSVVIEWPGDGNVMMTGPAASVFEGYIDTHQSYSLGRSEGVSV</sequence>
<feature type="binding site" evidence="9">
    <location>
        <position position="66"/>
    </location>
    <ligand>
        <name>substrate</name>
    </ligand>
</feature>
<dbReference type="FunFam" id="3.10.310.10:FF:000004">
    <property type="entry name" value="Diaminopimelate epimerase"/>
    <property type="match status" value="1"/>
</dbReference>
<keyword evidence="7 9" id="KW-0413">Isomerase</keyword>
<feature type="binding site" evidence="9">
    <location>
        <begin position="210"/>
        <end position="211"/>
    </location>
    <ligand>
        <name>substrate</name>
    </ligand>
</feature>
<dbReference type="HAMAP" id="MF_00197">
    <property type="entry name" value="DAP_epimerase"/>
    <property type="match status" value="1"/>
</dbReference>
<dbReference type="Proteomes" id="UP000321764">
    <property type="component" value="Unassembled WGS sequence"/>
</dbReference>
<evidence type="ECO:0000256" key="6">
    <source>
        <dbReference type="ARBA" id="ARBA00023154"/>
    </source>
</evidence>
<comment type="caution">
    <text evidence="11">The sequence shown here is derived from an EMBL/GenBank/DDBJ whole genome shotgun (WGS) entry which is preliminary data.</text>
</comment>
<feature type="binding site" evidence="9">
    <location>
        <begin position="76"/>
        <end position="77"/>
    </location>
    <ligand>
        <name>substrate</name>
    </ligand>
</feature>
<feature type="active site" description="Proton acceptor" evidence="9">
    <location>
        <position position="219"/>
    </location>
</feature>
<feature type="active site" description="Proton donor" evidence="9">
    <location>
        <position position="75"/>
    </location>
</feature>
<evidence type="ECO:0000313" key="12">
    <source>
        <dbReference type="Proteomes" id="UP000321764"/>
    </source>
</evidence>
<evidence type="ECO:0000313" key="11">
    <source>
        <dbReference type="EMBL" id="TXR54574.1"/>
    </source>
</evidence>
<accession>A0A5C8ZAV6</accession>
<comment type="function">
    <text evidence="9">Catalyzes the stereoinversion of LL-2,6-diaminopimelate (L,L-DAP) to meso-diaminopimelate (meso-DAP), a precursor of L-lysine and an essential component of the bacterial peptidoglycan.</text>
</comment>
<feature type="binding site" evidence="9">
    <location>
        <position position="13"/>
    </location>
    <ligand>
        <name>substrate</name>
    </ligand>
</feature>
<comment type="subunit">
    <text evidence="9">Homodimer.</text>
</comment>
<feature type="site" description="Important for dimerization" evidence="9">
    <location>
        <position position="269"/>
    </location>
</feature>
<dbReference type="GO" id="GO:0005829">
    <property type="term" value="C:cytosol"/>
    <property type="evidence" value="ECO:0007669"/>
    <property type="project" value="TreeGrafter"/>
</dbReference>
<dbReference type="GO" id="GO:0009089">
    <property type="term" value="P:lysine biosynthetic process via diaminopimelate"/>
    <property type="evidence" value="ECO:0007669"/>
    <property type="project" value="UniProtKB-UniRule"/>
</dbReference>
<gene>
    <name evidence="9 11" type="primary">dapF</name>
    <name evidence="11" type="ORF">FME95_08570</name>
</gene>
<dbReference type="PANTHER" id="PTHR31689:SF0">
    <property type="entry name" value="DIAMINOPIMELATE EPIMERASE"/>
    <property type="match status" value="1"/>
</dbReference>
<proteinExistence type="inferred from homology"/>
<evidence type="ECO:0000256" key="4">
    <source>
        <dbReference type="ARBA" id="ARBA00022490"/>
    </source>
</evidence>
<dbReference type="EMBL" id="VKAD01000001">
    <property type="protein sequence ID" value="TXR54574.1"/>
    <property type="molecule type" value="Genomic_DNA"/>
</dbReference>
<name>A0A5C8ZAV6_9GAMM</name>
<dbReference type="InterPro" id="IPR001653">
    <property type="entry name" value="DAP_epimerase_DapF"/>
</dbReference>
<comment type="catalytic activity">
    <reaction evidence="8 9">
        <text>(2S,6S)-2,6-diaminopimelate = meso-2,6-diaminopimelate</text>
        <dbReference type="Rhea" id="RHEA:15393"/>
        <dbReference type="ChEBI" id="CHEBI:57609"/>
        <dbReference type="ChEBI" id="CHEBI:57791"/>
        <dbReference type="EC" id="5.1.1.7"/>
    </reaction>
</comment>
<evidence type="ECO:0000256" key="1">
    <source>
        <dbReference type="ARBA" id="ARBA00005196"/>
    </source>
</evidence>
<feature type="binding site" evidence="9">
    <location>
        <position position="46"/>
    </location>
    <ligand>
        <name>substrate</name>
    </ligand>
</feature>
<evidence type="ECO:0000256" key="10">
    <source>
        <dbReference type="PROSITE-ProRule" id="PRU10125"/>
    </source>
</evidence>
<evidence type="ECO:0000256" key="2">
    <source>
        <dbReference type="ARBA" id="ARBA00010219"/>
    </source>
</evidence>
<dbReference type="FunFam" id="3.10.310.10:FF:000001">
    <property type="entry name" value="Diaminopimelate epimerase"/>
    <property type="match status" value="1"/>
</dbReference>
<evidence type="ECO:0000256" key="3">
    <source>
        <dbReference type="ARBA" id="ARBA00013080"/>
    </source>
</evidence>
<feature type="binding site" evidence="9">
    <location>
        <begin position="220"/>
        <end position="221"/>
    </location>
    <ligand>
        <name>substrate</name>
    </ligand>
</feature>
<dbReference type="Gene3D" id="3.10.310.10">
    <property type="entry name" value="Diaminopimelate Epimerase, Chain A, domain 1"/>
    <property type="match status" value="2"/>
</dbReference>
<dbReference type="EC" id="5.1.1.7" evidence="3 9"/>
<evidence type="ECO:0000256" key="8">
    <source>
        <dbReference type="ARBA" id="ARBA00051712"/>
    </source>
</evidence>
<keyword evidence="5 9" id="KW-0028">Amino-acid biosynthesis</keyword>
<feature type="site" description="Could be important to modulate the pK values of the two catalytic cysteine residues" evidence="9">
    <location>
        <position position="161"/>
    </location>
</feature>
<protein>
    <recommendedName>
        <fullName evidence="3 9">Diaminopimelate epimerase</fullName>
        <shortName evidence="9">DAP epimerase</shortName>
        <ecNumber evidence="3 9">5.1.1.7</ecNumber>
    </recommendedName>
    <alternativeName>
        <fullName evidence="9">PLP-independent amino acid racemase</fullName>
    </alternativeName>
</protein>
<dbReference type="InterPro" id="IPR018510">
    <property type="entry name" value="DAP_epimerase_AS"/>
</dbReference>
<dbReference type="SUPFAM" id="SSF54506">
    <property type="entry name" value="Diaminopimelate epimerase-like"/>
    <property type="match status" value="1"/>
</dbReference>
<dbReference type="AlphaFoldDB" id="A0A5C8ZAV6"/>
<comment type="pathway">
    <text evidence="1 9">Amino-acid biosynthesis; L-lysine biosynthesis via DAP pathway; DL-2,6-diaminopimelate from LL-2,6-diaminopimelate: step 1/1.</text>
</comment>
<dbReference type="Pfam" id="PF01678">
    <property type="entry name" value="DAP_epimerase"/>
    <property type="match status" value="2"/>
</dbReference>
<feature type="site" description="Could be important to modulate the pK values of the two catalytic cysteine residues" evidence="9">
    <location>
        <position position="210"/>
    </location>
</feature>
<reference evidence="11 12" key="1">
    <citation type="submission" date="2019-07" db="EMBL/GenBank/DDBJ databases">
        <title>Reinekea sp. strain SSH23 genome sequencing and assembly.</title>
        <authorList>
            <person name="Kim I."/>
        </authorList>
    </citation>
    <scope>NUCLEOTIDE SEQUENCE [LARGE SCALE GENOMIC DNA]</scope>
    <source>
        <strain evidence="11 12">SSH23</strain>
    </source>
</reference>
<feature type="binding site" evidence="9">
    <location>
        <position position="159"/>
    </location>
    <ligand>
        <name>substrate</name>
    </ligand>
</feature>
<dbReference type="GO" id="GO:0008837">
    <property type="term" value="F:diaminopimelate epimerase activity"/>
    <property type="evidence" value="ECO:0007669"/>
    <property type="project" value="UniProtKB-UniRule"/>
</dbReference>